<dbReference type="OrthoDB" id="1858105at2"/>
<gene>
    <name evidence="1" type="ORF">SAMN02910406_00022</name>
</gene>
<proteinExistence type="predicted"/>
<dbReference type="RefSeq" id="WP_074959460.1">
    <property type="nucleotide sequence ID" value="NZ_FOKQ01000001.1"/>
</dbReference>
<evidence type="ECO:0000313" key="2">
    <source>
        <dbReference type="Proteomes" id="UP000182192"/>
    </source>
</evidence>
<dbReference type="AlphaFoldDB" id="A0A1I1CW32"/>
<evidence type="ECO:0000313" key="1">
    <source>
        <dbReference type="EMBL" id="SFB66266.1"/>
    </source>
</evidence>
<dbReference type="EMBL" id="FOKQ01000001">
    <property type="protein sequence ID" value="SFB66266.1"/>
    <property type="molecule type" value="Genomic_DNA"/>
</dbReference>
<organism evidence="1 2">
    <name type="scientific">Ruminococcus albus</name>
    <dbReference type="NCBI Taxonomy" id="1264"/>
    <lineage>
        <taxon>Bacteria</taxon>
        <taxon>Bacillati</taxon>
        <taxon>Bacillota</taxon>
        <taxon>Clostridia</taxon>
        <taxon>Eubacteriales</taxon>
        <taxon>Oscillospiraceae</taxon>
        <taxon>Ruminococcus</taxon>
    </lineage>
</organism>
<protein>
    <submittedName>
        <fullName evidence="1">Uncharacterized protein</fullName>
    </submittedName>
</protein>
<reference evidence="1 2" key="1">
    <citation type="submission" date="2016-10" db="EMBL/GenBank/DDBJ databases">
        <authorList>
            <person name="de Groot N.N."/>
        </authorList>
    </citation>
    <scope>NUCLEOTIDE SEQUENCE [LARGE SCALE GENOMIC DNA]</scope>
    <source>
        <strain evidence="1 2">AR67</strain>
    </source>
</reference>
<name>A0A1I1CW32_RUMAL</name>
<sequence>MTYRVEQFVRKISSPVIVKYGDTEREFKSGEELANYDFDRNVVVTDVSADGNKIIITLVENARVNETNWVGEEQTYF</sequence>
<dbReference type="Proteomes" id="UP000182192">
    <property type="component" value="Unassembled WGS sequence"/>
</dbReference>
<accession>A0A1I1CW32</accession>